<evidence type="ECO:0000313" key="13">
    <source>
        <dbReference type="Proteomes" id="UP000081671"/>
    </source>
</evidence>
<evidence type="ECO:0000256" key="6">
    <source>
        <dbReference type="ARBA" id="ARBA00022737"/>
    </source>
</evidence>
<organism evidence="13 14">
    <name type="scientific">Dipodomys ordii</name>
    <name type="common">Ord's kangaroo rat</name>
    <dbReference type="NCBI Taxonomy" id="10020"/>
    <lineage>
        <taxon>Eukaryota</taxon>
        <taxon>Metazoa</taxon>
        <taxon>Chordata</taxon>
        <taxon>Craniata</taxon>
        <taxon>Vertebrata</taxon>
        <taxon>Euteleostomi</taxon>
        <taxon>Mammalia</taxon>
        <taxon>Eutheria</taxon>
        <taxon>Euarchontoglires</taxon>
        <taxon>Glires</taxon>
        <taxon>Rodentia</taxon>
        <taxon>Castorimorpha</taxon>
        <taxon>Heteromyidae</taxon>
        <taxon>Dipodomyinae</taxon>
        <taxon>Dipodomys</taxon>
    </lineage>
</organism>
<dbReference type="InterPro" id="IPR050637">
    <property type="entry name" value="NLRP_innate_immun_reg"/>
</dbReference>
<dbReference type="Gene3D" id="3.80.10.10">
    <property type="entry name" value="Ribonuclease Inhibitor"/>
    <property type="match status" value="2"/>
</dbReference>
<dbReference type="PANTHER" id="PTHR45690:SF13">
    <property type="entry name" value="NACHT, LRR AND PYD DOMAINS-CONTAINING PROTEIN 9"/>
    <property type="match status" value="1"/>
</dbReference>
<sequence>MAESYFSELGLVQYLGRLTYEEFGRFKELLQCEPLKSQLPPIPWPEINSASEEELARFLVGHYPGRQVWDMTLSLLLQIDRKDLWMQVQEEMGNTSFAYRKQMREKFQQVWERETCLQVPDEFYKNTMRPQYTWLCNAFAHQVASGVTAVLFGPEGIGKTTLLRRLMLDWAEGTLWEGRFMFVFFFAVYEINSVVETSLAELVSRDWPGASAVIGEMFSQPERTLFILDGFEKLNFDLEIRTDLCTKWDQRQPTPVILSSLLQKELLPESSLLLGLRNAREMIPIHYLLKQPKDIMIFHFSNILLELYFSQFFHVPEHASAALEFVQSRLDLLSVCNRPIFCRMTCRCLKWQLESGDYFRMSAHNITSFYVSFLTSAFKRRYLKCSPDQNRAQLQSLCMLAAHGMWTRMFVFSCGDLARFGVSSVDILLWLGLDILQPSGQCFIFRDLAMQSFLAAMFYFFNESTDAAFGSVAQLVSAVLCDSQSHLFVEGVFVYGLTDETTRKELETSLGFLLSKNKKLEIMQALTCLRERGEAMSLLELFQGLMETRDEAFMGSVLDLFEEMSLTICEMDHFIVATSCLEHCRRLRTLRLCIHTIFQDSKHIWDLEEHGSNRTFRGHRGEDGSTCMPSGDYEREFFEAVLRSPYLRQVNLYGTGFEENVTILCDTLMKPDNTVEDLMLGKCNILTRHCESFSFVIKYQRLRCLSLVDNPIGNRGVKLLCGGLKDPNCILNTLMLSYCCLTQVACDYIAQALRVNRSLSLLDMGSNFLEDVGAVNLCKALRQPDCSLQELWLPGCYFTSGCCEVFSEAMTCNGNLKTLKLGGNKIQDSGVKLLCEALQHPKCGLQTLGLDMCPLTSDCCGDLAAALTSCPSLRRLSLDWVAFDYAGVEALCVALSHQDCTLELLGLDKALLDEDSQKLLEVVVEKRVPPLTITHQPWLSEEYQLRGVPEL</sequence>
<dbReference type="InterPro" id="IPR001611">
    <property type="entry name" value="Leu-rich_rpt"/>
</dbReference>
<protein>
    <submittedName>
        <fullName evidence="14">NACHT, LRR and PYD domains-containing protein 9</fullName>
    </submittedName>
</protein>
<dbReference type="Pfam" id="PF02758">
    <property type="entry name" value="PYRIN"/>
    <property type="match status" value="1"/>
</dbReference>
<dbReference type="Pfam" id="PF17779">
    <property type="entry name" value="WHD_NOD2"/>
    <property type="match status" value="1"/>
</dbReference>
<feature type="domain" description="NACHT" evidence="12">
    <location>
        <begin position="147"/>
        <end position="277"/>
    </location>
</feature>
<dbReference type="GeneID" id="105999488"/>
<dbReference type="SUPFAM" id="SSF52540">
    <property type="entry name" value="P-loop containing nucleoside triphosphate hydrolases"/>
    <property type="match status" value="1"/>
</dbReference>
<dbReference type="KEGG" id="dord:105999488"/>
<dbReference type="Pfam" id="PF05729">
    <property type="entry name" value="NACHT"/>
    <property type="match status" value="1"/>
</dbReference>
<feature type="domain" description="Pyrin" evidence="11">
    <location>
        <begin position="1"/>
        <end position="94"/>
    </location>
</feature>
<dbReference type="GO" id="GO:0006954">
    <property type="term" value="P:inflammatory response"/>
    <property type="evidence" value="ECO:0007669"/>
    <property type="project" value="UniProtKB-KW"/>
</dbReference>
<dbReference type="FunCoup" id="A0A1S3GM69">
    <property type="interactions" value="145"/>
</dbReference>
<accession>A0A1S3GM69</accession>
<comment type="subcellular location">
    <subcellularLocation>
        <location evidence="1">Cytoplasm</location>
    </subcellularLocation>
</comment>
<keyword evidence="3" id="KW-0963">Cytoplasm</keyword>
<dbReference type="PANTHER" id="PTHR45690">
    <property type="entry name" value="NACHT, LRR AND PYD DOMAINS-CONTAINING PROTEIN 12"/>
    <property type="match status" value="1"/>
</dbReference>
<evidence type="ECO:0000256" key="9">
    <source>
        <dbReference type="ARBA" id="ARBA00022859"/>
    </source>
</evidence>
<dbReference type="PROSITE" id="PS50837">
    <property type="entry name" value="NACHT"/>
    <property type="match status" value="1"/>
</dbReference>
<dbReference type="GO" id="GO:0045087">
    <property type="term" value="P:innate immune response"/>
    <property type="evidence" value="ECO:0007669"/>
    <property type="project" value="UniProtKB-KW"/>
</dbReference>
<dbReference type="SMART" id="SM01289">
    <property type="entry name" value="PYRIN"/>
    <property type="match status" value="1"/>
</dbReference>
<dbReference type="Proteomes" id="UP000081671">
    <property type="component" value="Unplaced"/>
</dbReference>
<dbReference type="CTD" id="338321"/>
<dbReference type="Gene3D" id="3.40.50.300">
    <property type="entry name" value="P-loop containing nucleotide triphosphate hydrolases"/>
    <property type="match status" value="1"/>
</dbReference>
<dbReference type="GO" id="GO:0005524">
    <property type="term" value="F:ATP binding"/>
    <property type="evidence" value="ECO:0007669"/>
    <property type="project" value="UniProtKB-KW"/>
</dbReference>
<evidence type="ECO:0000256" key="3">
    <source>
        <dbReference type="ARBA" id="ARBA00022490"/>
    </source>
</evidence>
<dbReference type="InParanoid" id="A0A1S3GM69"/>
<dbReference type="InterPro" id="IPR007111">
    <property type="entry name" value="NACHT_NTPase"/>
</dbReference>
<dbReference type="InterPro" id="IPR041267">
    <property type="entry name" value="NLRP_HD2"/>
</dbReference>
<keyword evidence="6" id="KW-0677">Repeat</keyword>
<dbReference type="CDD" id="cd08320">
    <property type="entry name" value="Pyrin_NALPs"/>
    <property type="match status" value="1"/>
</dbReference>
<dbReference type="InterPro" id="IPR032675">
    <property type="entry name" value="LRR_dom_sf"/>
</dbReference>
<dbReference type="Gene3D" id="1.10.533.10">
    <property type="entry name" value="Death Domain, Fas"/>
    <property type="match status" value="1"/>
</dbReference>
<keyword evidence="5" id="KW-0433">Leucine-rich repeat</keyword>
<evidence type="ECO:0000256" key="5">
    <source>
        <dbReference type="ARBA" id="ARBA00022614"/>
    </source>
</evidence>
<dbReference type="SUPFAM" id="SSF52047">
    <property type="entry name" value="RNI-like"/>
    <property type="match status" value="1"/>
</dbReference>
<dbReference type="PROSITE" id="PS50824">
    <property type="entry name" value="DAPIN"/>
    <property type="match status" value="1"/>
</dbReference>
<dbReference type="OrthoDB" id="120976at2759"/>
<name>A0A1S3GM69_DIPOR</name>
<dbReference type="InterPro" id="IPR004020">
    <property type="entry name" value="DAPIN"/>
</dbReference>
<evidence type="ECO:0000256" key="2">
    <source>
        <dbReference type="ARBA" id="ARBA00008665"/>
    </source>
</evidence>
<evidence type="ECO:0000313" key="14">
    <source>
        <dbReference type="RefSeq" id="XP_012889973.1"/>
    </source>
</evidence>
<dbReference type="GO" id="GO:0050727">
    <property type="term" value="P:regulation of inflammatory response"/>
    <property type="evidence" value="ECO:0007669"/>
    <property type="project" value="TreeGrafter"/>
</dbReference>
<evidence type="ECO:0000259" key="12">
    <source>
        <dbReference type="PROSITE" id="PS50837"/>
    </source>
</evidence>
<dbReference type="RefSeq" id="XP_012889973.1">
    <property type="nucleotide sequence ID" value="XM_013034519.1"/>
</dbReference>
<dbReference type="GO" id="GO:0061702">
    <property type="term" value="C:canonical inflammasome complex"/>
    <property type="evidence" value="ECO:0007669"/>
    <property type="project" value="TreeGrafter"/>
</dbReference>
<evidence type="ECO:0000256" key="10">
    <source>
        <dbReference type="ARBA" id="ARBA00023198"/>
    </source>
</evidence>
<dbReference type="SUPFAM" id="SSF47986">
    <property type="entry name" value="DEATH domain"/>
    <property type="match status" value="1"/>
</dbReference>
<evidence type="ECO:0000256" key="4">
    <source>
        <dbReference type="ARBA" id="ARBA00022588"/>
    </source>
</evidence>
<evidence type="ECO:0000256" key="8">
    <source>
        <dbReference type="ARBA" id="ARBA00022840"/>
    </source>
</evidence>
<keyword evidence="4" id="KW-0399">Innate immunity</keyword>
<evidence type="ECO:0000256" key="1">
    <source>
        <dbReference type="ARBA" id="ARBA00004496"/>
    </source>
</evidence>
<comment type="similarity">
    <text evidence="2">Belongs to the NLRP family.</text>
</comment>
<evidence type="ECO:0000259" key="11">
    <source>
        <dbReference type="PROSITE" id="PS50824"/>
    </source>
</evidence>
<reference evidence="14" key="1">
    <citation type="submission" date="2025-08" db="UniProtKB">
        <authorList>
            <consortium name="RefSeq"/>
        </authorList>
    </citation>
    <scope>IDENTIFICATION</scope>
    <source>
        <tissue evidence="14">Kidney</tissue>
    </source>
</reference>
<dbReference type="AlphaFoldDB" id="A0A1S3GM69"/>
<keyword evidence="7" id="KW-0547">Nucleotide-binding</keyword>
<dbReference type="InterPro" id="IPR011029">
    <property type="entry name" value="DEATH-like_dom_sf"/>
</dbReference>
<keyword evidence="13" id="KW-1185">Reference proteome</keyword>
<evidence type="ECO:0000256" key="7">
    <source>
        <dbReference type="ARBA" id="ARBA00022741"/>
    </source>
</evidence>
<proteinExistence type="inferred from homology"/>
<dbReference type="SMART" id="SM00368">
    <property type="entry name" value="LRR_RI"/>
    <property type="match status" value="7"/>
</dbReference>
<dbReference type="InterPro" id="IPR027417">
    <property type="entry name" value="P-loop_NTPase"/>
</dbReference>
<dbReference type="Pfam" id="PF13516">
    <property type="entry name" value="LRR_6"/>
    <property type="match status" value="2"/>
</dbReference>
<keyword evidence="9" id="KW-0391">Immunity</keyword>
<keyword evidence="10" id="KW-0395">Inflammatory response</keyword>
<keyword evidence="8" id="KW-0067">ATP-binding</keyword>
<gene>
    <name evidence="14" type="primary">Nlrp9</name>
</gene>
<dbReference type="InterPro" id="IPR041075">
    <property type="entry name" value="NOD1/2_WH"/>
</dbReference>
<dbReference type="Pfam" id="PF17776">
    <property type="entry name" value="NLRC4_HD2"/>
    <property type="match status" value="1"/>
</dbReference>